<reference evidence="2 3" key="1">
    <citation type="submission" date="2022-10" db="EMBL/GenBank/DDBJ databases">
        <title>Draft genome assembly of moderately radiation resistant bacterium Metabacillus halosaccharovorans.</title>
        <authorList>
            <person name="Pal S."/>
            <person name="Gopinathan A."/>
        </authorList>
    </citation>
    <scope>NUCLEOTIDE SEQUENCE [LARGE SCALE GENOMIC DNA]</scope>
    <source>
        <strain evidence="2 3">VITHBRA001</strain>
    </source>
</reference>
<protein>
    <submittedName>
        <fullName evidence="2">Uncharacterized protein</fullName>
    </submittedName>
</protein>
<keyword evidence="3" id="KW-1185">Reference proteome</keyword>
<evidence type="ECO:0000256" key="1">
    <source>
        <dbReference type="SAM" id="Phobius"/>
    </source>
</evidence>
<organism evidence="2 3">
    <name type="scientific">Metabacillus halosaccharovorans</name>
    <dbReference type="NCBI Taxonomy" id="930124"/>
    <lineage>
        <taxon>Bacteria</taxon>
        <taxon>Bacillati</taxon>
        <taxon>Bacillota</taxon>
        <taxon>Bacilli</taxon>
        <taxon>Bacillales</taxon>
        <taxon>Bacillaceae</taxon>
        <taxon>Metabacillus</taxon>
    </lineage>
</organism>
<gene>
    <name evidence="2" type="ORF">OIH86_02410</name>
</gene>
<feature type="transmembrane region" description="Helical" evidence="1">
    <location>
        <begin position="21"/>
        <end position="42"/>
    </location>
</feature>
<evidence type="ECO:0000313" key="3">
    <source>
        <dbReference type="Proteomes" id="UP001526147"/>
    </source>
</evidence>
<accession>A0ABT3DBZ3</accession>
<dbReference type="EMBL" id="JAOYEY010000019">
    <property type="protein sequence ID" value="MCV9884499.1"/>
    <property type="molecule type" value="Genomic_DNA"/>
</dbReference>
<keyword evidence="1" id="KW-0812">Transmembrane</keyword>
<dbReference type="Proteomes" id="UP001526147">
    <property type="component" value="Unassembled WGS sequence"/>
</dbReference>
<proteinExistence type="predicted"/>
<comment type="caution">
    <text evidence="2">The sequence shown here is derived from an EMBL/GenBank/DDBJ whole genome shotgun (WGS) entry which is preliminary data.</text>
</comment>
<sequence>MSNHAWMTPEEAARIKQRNKVILYVSLPIGTVLLTALLTMLLH</sequence>
<evidence type="ECO:0000313" key="2">
    <source>
        <dbReference type="EMBL" id="MCV9884499.1"/>
    </source>
</evidence>
<keyword evidence="1" id="KW-1133">Transmembrane helix</keyword>
<dbReference type="RefSeq" id="WP_264141452.1">
    <property type="nucleotide sequence ID" value="NZ_JAOYEY010000019.1"/>
</dbReference>
<name>A0ABT3DBZ3_9BACI</name>
<keyword evidence="1" id="KW-0472">Membrane</keyword>